<dbReference type="STRING" id="683840.U5GYJ7"/>
<proteinExistence type="inferred from homology"/>
<evidence type="ECO:0000313" key="3">
    <source>
        <dbReference type="EMBL" id="KDE09866.1"/>
    </source>
</evidence>
<dbReference type="Proteomes" id="UP000017200">
    <property type="component" value="Unassembled WGS sequence"/>
</dbReference>
<evidence type="ECO:0000256" key="2">
    <source>
        <dbReference type="SAM" id="MobiDB-lite"/>
    </source>
</evidence>
<reference evidence="3" key="2">
    <citation type="submission" date="2010-11" db="EMBL/GenBank/DDBJ databases">
        <authorList>
            <consortium name="The Broad Institute Genome Sequencing Platform"/>
            <person name="Earl A."/>
            <person name="Ward D."/>
            <person name="Feldgarden M."/>
            <person name="Gevers D."/>
            <person name="Butler R."/>
            <person name="Young S.K."/>
            <person name="Zeng Q."/>
            <person name="Gargeya S."/>
            <person name="Fitzgerald M."/>
            <person name="Haas B."/>
            <person name="Abouelleil A."/>
            <person name="Alvarado L."/>
            <person name="Arachchi H.M."/>
            <person name="Berlin A."/>
            <person name="Brown A."/>
            <person name="Chapman S.B."/>
            <person name="Chen Z."/>
            <person name="Dunbar C."/>
            <person name="Freedman E."/>
            <person name="Gearin G."/>
            <person name="Gellesch M."/>
            <person name="Goldberg J."/>
            <person name="Griggs A."/>
            <person name="Gujja S."/>
            <person name="Heilman E."/>
            <person name="Heiman D."/>
            <person name="Howarth C."/>
            <person name="Larson L."/>
            <person name="Lui A."/>
            <person name="MacDonald P.J.P."/>
            <person name="Mehta T."/>
            <person name="Montmayeur A."/>
            <person name="Murphy C."/>
            <person name="Neiman D."/>
            <person name="Pearson M."/>
            <person name="Priest M."/>
            <person name="Roberts A."/>
            <person name="Saif S."/>
            <person name="Shea T."/>
            <person name="Shenoy N."/>
            <person name="Sisk P."/>
            <person name="Stolte C."/>
            <person name="Sykes S."/>
            <person name="White J."/>
            <person name="Yandava C."/>
            <person name="Wortman J."/>
            <person name="Nusbaum C."/>
            <person name="Birren B."/>
        </authorList>
    </citation>
    <scope>NUCLEOTIDE SEQUENCE</scope>
    <source>
        <strain evidence="3">P1A1 Lamole</strain>
    </source>
</reference>
<organism evidence="3">
    <name type="scientific">Microbotryum lychnidis-dioicae (strain p1A1 Lamole / MvSl-1064)</name>
    <name type="common">Anther smut fungus</name>
    <dbReference type="NCBI Taxonomy" id="683840"/>
    <lineage>
        <taxon>Eukaryota</taxon>
        <taxon>Fungi</taxon>
        <taxon>Dikarya</taxon>
        <taxon>Basidiomycota</taxon>
        <taxon>Pucciniomycotina</taxon>
        <taxon>Microbotryomycetes</taxon>
        <taxon>Microbotryales</taxon>
        <taxon>Microbotryaceae</taxon>
        <taxon>Microbotryum</taxon>
    </lineage>
</organism>
<dbReference type="AlphaFoldDB" id="U5GYJ7"/>
<evidence type="ECO:0008006" key="6">
    <source>
        <dbReference type="Google" id="ProtNLM"/>
    </source>
</evidence>
<dbReference type="PANTHER" id="PTHR11060:SF0">
    <property type="entry name" value="PROTEIN MEMO1"/>
    <property type="match status" value="1"/>
</dbReference>
<dbReference type="InterPro" id="IPR002737">
    <property type="entry name" value="MEMO1_fam"/>
</dbReference>
<dbReference type="FunCoup" id="U5GYJ7">
    <property type="interactions" value="224"/>
</dbReference>
<dbReference type="Gene3D" id="3.40.830.10">
    <property type="entry name" value="LigB-like"/>
    <property type="match status" value="1"/>
</dbReference>
<dbReference type="NCBIfam" id="TIGR04336">
    <property type="entry name" value="AmmeMemoSam_B"/>
    <property type="match status" value="1"/>
</dbReference>
<feature type="compositionally biased region" description="Low complexity" evidence="2">
    <location>
        <begin position="8"/>
        <end position="21"/>
    </location>
</feature>
<gene>
    <name evidence="3" type="ORF">MVLG_00264</name>
</gene>
<dbReference type="EMBL" id="GL541643">
    <property type="protein sequence ID" value="KDE09866.1"/>
    <property type="molecule type" value="Genomic_DNA"/>
</dbReference>
<sequence>MAGSVRVPSSPDSSPDSSPAPLWLPSPTSPQSGLLVIALTRSIHNQPCPPSFAPPRTQGHGSKLDRQLKEWLQAVGPDNSDEPNTPTSYPIGGCKAVIAPHAGYAYSGPAAAWAYRCIDVQHIKRIFILGPSHHVALPGCALSQCDEYATPLGPLKLDKKTIAELAATGKFEWMDQQTDEEEHSIEMHLPYVRRIFEGRSDITLIPILVGSLSFISEKTYGTLLEPYLRSADTLFVISSDFCHWGTRFGYTYFIPRHDLGVGEGHALTRGSSLGTGERCCSIDQSIERVDREGMRIITFNQNGKEEGGRTPRSAHEEFNAYLKQTRNTICGRHPIGVLLGAMTSWAEREVEAEEGSEGVGGECRLVWTRYEQSERVKDLRGSSVSYASAFVGLSE</sequence>
<dbReference type="EnsemblFungi" id="MVLG_00264T0">
    <property type="protein sequence ID" value="MVLG_00264T0"/>
    <property type="gene ID" value="MVLG_00264"/>
</dbReference>
<dbReference type="EMBL" id="AEIJ01000020">
    <property type="status" value="NOT_ANNOTATED_CDS"/>
    <property type="molecule type" value="Genomic_DNA"/>
</dbReference>
<dbReference type="Pfam" id="PF01875">
    <property type="entry name" value="Memo"/>
    <property type="match status" value="1"/>
</dbReference>
<comment type="similarity">
    <text evidence="1">Belongs to the MEMO1 family.</text>
</comment>
<dbReference type="PANTHER" id="PTHR11060">
    <property type="entry name" value="PROTEIN MEMO1"/>
    <property type="match status" value="1"/>
</dbReference>
<reference evidence="3 5" key="3">
    <citation type="journal article" date="2015" name="BMC Genomics">
        <title>Sex and parasites: genomic and transcriptomic analysis of Microbotryum lychnidis-dioicae, the biotrophic and plant-castrating anther smut fungus.</title>
        <authorList>
            <person name="Perlin M.H."/>
            <person name="Amselem J."/>
            <person name="Fontanillas E."/>
            <person name="Toh S.S."/>
            <person name="Chen Z."/>
            <person name="Goldberg J."/>
            <person name="Duplessis S."/>
            <person name="Henrissat B."/>
            <person name="Young S."/>
            <person name="Zeng Q."/>
            <person name="Aguileta G."/>
            <person name="Petit E."/>
            <person name="Badouin H."/>
            <person name="Andrews J."/>
            <person name="Razeeq D."/>
            <person name="Gabaldon T."/>
            <person name="Quesneville H."/>
            <person name="Giraud T."/>
            <person name="Hood M.E."/>
            <person name="Schultz D.J."/>
            <person name="Cuomo C.A."/>
        </authorList>
    </citation>
    <scope>NUCLEOTIDE SEQUENCE [LARGE SCALE GENOMIC DNA]</scope>
    <source>
        <strain evidence="3">P1A1 Lamole</strain>
        <strain evidence="5">p1A1 Lamole</strain>
    </source>
</reference>
<feature type="region of interest" description="Disordered" evidence="2">
    <location>
        <begin position="1"/>
        <end position="27"/>
    </location>
</feature>
<dbReference type="OrthoDB" id="417112at2759"/>
<dbReference type="InParanoid" id="U5GYJ7"/>
<evidence type="ECO:0000313" key="4">
    <source>
        <dbReference type="EnsemblFungi" id="MVLG_00264T0"/>
    </source>
</evidence>
<dbReference type="OMA" id="THARSWY"/>
<accession>U5GYJ7</accession>
<reference evidence="5" key="1">
    <citation type="submission" date="2010-11" db="EMBL/GenBank/DDBJ databases">
        <title>The genome sequence of Microbotryum violaceum strain p1A1 Lamole.</title>
        <authorList>
            <person name="Cuomo C."/>
            <person name="Perlin M."/>
            <person name="Young S.K."/>
            <person name="Zeng Q."/>
            <person name="Gargeya S."/>
            <person name="Alvarado L."/>
            <person name="Berlin A."/>
            <person name="Chapman S.B."/>
            <person name="Chen Z."/>
            <person name="Freedman E."/>
            <person name="Gellesch M."/>
            <person name="Goldberg J."/>
            <person name="Griggs A."/>
            <person name="Gujja S."/>
            <person name="Heilman E."/>
            <person name="Heiman D."/>
            <person name="Howarth C."/>
            <person name="Mehta T."/>
            <person name="Neiman D."/>
            <person name="Pearson M."/>
            <person name="Roberts A."/>
            <person name="Saif S."/>
            <person name="Shea T."/>
            <person name="Shenoy N."/>
            <person name="Sisk P."/>
            <person name="Stolte C."/>
            <person name="Sykes S."/>
            <person name="White J."/>
            <person name="Yandava C."/>
            <person name="Haas B."/>
            <person name="Nusbaum C."/>
            <person name="Birren B."/>
        </authorList>
    </citation>
    <scope>NUCLEOTIDE SEQUENCE [LARGE SCALE GENOMIC DNA]</scope>
    <source>
        <strain evidence="5">p1A1 Lamole</strain>
    </source>
</reference>
<dbReference type="HAMAP" id="MF_00055">
    <property type="entry name" value="MEMO1"/>
    <property type="match status" value="1"/>
</dbReference>
<reference evidence="4" key="4">
    <citation type="submission" date="2015-06" db="UniProtKB">
        <authorList>
            <consortium name="EnsemblFungi"/>
        </authorList>
    </citation>
    <scope>IDENTIFICATION</scope>
</reference>
<evidence type="ECO:0000256" key="1">
    <source>
        <dbReference type="ARBA" id="ARBA00006315"/>
    </source>
</evidence>
<dbReference type="CDD" id="cd07361">
    <property type="entry name" value="MEMO_like"/>
    <property type="match status" value="1"/>
</dbReference>
<name>U5GYJ7_USTV1</name>
<evidence type="ECO:0000313" key="5">
    <source>
        <dbReference type="Proteomes" id="UP000017200"/>
    </source>
</evidence>
<dbReference type="HOGENOM" id="CLU_038085_0_0_1"/>
<keyword evidence="5" id="KW-1185">Reference proteome</keyword>
<protein>
    <recommendedName>
        <fullName evidence="6">AmmeMemoRadiSam system protein B</fullName>
    </recommendedName>
</protein>